<feature type="domain" description="GGDEF" evidence="5">
    <location>
        <begin position="234"/>
        <end position="368"/>
    </location>
</feature>
<keyword evidence="4" id="KW-0812">Transmembrane</keyword>
<keyword evidence="4" id="KW-0472">Membrane</keyword>
<dbReference type="InterPro" id="IPR000160">
    <property type="entry name" value="GGDEF_dom"/>
</dbReference>
<dbReference type="Gene3D" id="3.30.70.270">
    <property type="match status" value="1"/>
</dbReference>
<dbReference type="GO" id="GO:0052621">
    <property type="term" value="F:diguanylate cyclase activity"/>
    <property type="evidence" value="ECO:0007669"/>
    <property type="project" value="UniProtKB-EC"/>
</dbReference>
<feature type="transmembrane region" description="Helical" evidence="4">
    <location>
        <begin position="28"/>
        <end position="47"/>
    </location>
</feature>
<dbReference type="InterPro" id="IPR029787">
    <property type="entry name" value="Nucleotide_cyclase"/>
</dbReference>
<comment type="catalytic activity">
    <reaction evidence="3">
        <text>2 GTP = 3',3'-c-di-GMP + 2 diphosphate</text>
        <dbReference type="Rhea" id="RHEA:24898"/>
        <dbReference type="ChEBI" id="CHEBI:33019"/>
        <dbReference type="ChEBI" id="CHEBI:37565"/>
        <dbReference type="ChEBI" id="CHEBI:58805"/>
        <dbReference type="EC" id="2.7.7.65"/>
    </reaction>
</comment>
<dbReference type="NCBIfam" id="TIGR00254">
    <property type="entry name" value="GGDEF"/>
    <property type="match status" value="1"/>
</dbReference>
<organism evidence="6">
    <name type="scientific">Salinispirillum sp. LH 10-3-1</name>
    <dbReference type="NCBI Taxonomy" id="2952525"/>
    <lineage>
        <taxon>Bacteria</taxon>
        <taxon>Pseudomonadati</taxon>
        <taxon>Pseudomonadota</taxon>
        <taxon>Gammaproteobacteria</taxon>
        <taxon>Oceanospirillales</taxon>
        <taxon>Saccharospirillaceae</taxon>
        <taxon>Salinispirillum</taxon>
    </lineage>
</organism>
<dbReference type="GO" id="GO:0043709">
    <property type="term" value="P:cell adhesion involved in single-species biofilm formation"/>
    <property type="evidence" value="ECO:0007669"/>
    <property type="project" value="TreeGrafter"/>
</dbReference>
<dbReference type="PANTHER" id="PTHR45138">
    <property type="entry name" value="REGULATORY COMPONENTS OF SENSORY TRANSDUCTION SYSTEM"/>
    <property type="match status" value="1"/>
</dbReference>
<dbReference type="PROSITE" id="PS50887">
    <property type="entry name" value="GGDEF"/>
    <property type="match status" value="1"/>
</dbReference>
<dbReference type="GO" id="GO:1902201">
    <property type="term" value="P:negative regulation of bacterial-type flagellum-dependent cell motility"/>
    <property type="evidence" value="ECO:0007669"/>
    <property type="project" value="TreeGrafter"/>
</dbReference>
<feature type="transmembrane region" description="Helical" evidence="4">
    <location>
        <begin position="59"/>
        <end position="80"/>
    </location>
</feature>
<protein>
    <recommendedName>
        <fullName evidence="2">diguanylate cyclase</fullName>
        <ecNumber evidence="2">2.7.7.65</ecNumber>
    </recommendedName>
</protein>
<feature type="transmembrane region" description="Helical" evidence="4">
    <location>
        <begin position="92"/>
        <end position="112"/>
    </location>
</feature>
<comment type="cofactor">
    <cofactor evidence="1">
        <name>Mg(2+)</name>
        <dbReference type="ChEBI" id="CHEBI:18420"/>
    </cofactor>
</comment>
<evidence type="ECO:0000313" key="6">
    <source>
        <dbReference type="EMBL" id="WLD57932.1"/>
    </source>
</evidence>
<evidence type="ECO:0000256" key="1">
    <source>
        <dbReference type="ARBA" id="ARBA00001946"/>
    </source>
</evidence>
<dbReference type="AlphaFoldDB" id="A0AB38YF35"/>
<dbReference type="SUPFAM" id="SSF55073">
    <property type="entry name" value="Nucleotide cyclase"/>
    <property type="match status" value="1"/>
</dbReference>
<evidence type="ECO:0000256" key="4">
    <source>
        <dbReference type="SAM" id="Phobius"/>
    </source>
</evidence>
<sequence>MYNERNNQNLSADEWRDYRQQTSRRHIWQARLLSLSGAGVMLWLLVWDWIGWPEPTTPLLIIAGARLLLILLLLLTVLLSFRTYWVQRLHRLGVAVLLATVVGYTVMVSQGFKLGWSSPINGLLLVLLYLHAFLAIRFREKIALSLLLSVLYLLLILDNDQITDVGYQITFLLLTNVVVATISWSLEQSQLRLYRRVMLLEKMAHTDQLTGTLNRHGFRDAFSDICERAHRDRMAVGLFIIDIDHFKSFNDQLGHLEGDAALVAVAQSLMRARYHPADLVMRFGGEEFVCVFLRESEAQLQELAEHLRLGVENCNIVHPKEGLLTVSVGASVVEQPESGWRHGMMSQADALLYEAKEQGRNMARVAKYLPGTSEVVTLG</sequence>
<feature type="transmembrane region" description="Helical" evidence="4">
    <location>
        <begin position="165"/>
        <end position="186"/>
    </location>
</feature>
<evidence type="ECO:0000259" key="5">
    <source>
        <dbReference type="PROSITE" id="PS50887"/>
    </source>
</evidence>
<gene>
    <name evidence="6" type="ORF">NFC81_14640</name>
</gene>
<evidence type="ECO:0000256" key="2">
    <source>
        <dbReference type="ARBA" id="ARBA00012528"/>
    </source>
</evidence>
<dbReference type="PANTHER" id="PTHR45138:SF9">
    <property type="entry name" value="DIGUANYLATE CYCLASE DGCM-RELATED"/>
    <property type="match status" value="1"/>
</dbReference>
<dbReference type="SMART" id="SM00267">
    <property type="entry name" value="GGDEF"/>
    <property type="match status" value="1"/>
</dbReference>
<name>A0AB38YF35_9GAMM</name>
<feature type="transmembrane region" description="Helical" evidence="4">
    <location>
        <begin position="142"/>
        <end position="159"/>
    </location>
</feature>
<accession>A0AB38YF35</accession>
<dbReference type="InterPro" id="IPR043128">
    <property type="entry name" value="Rev_trsase/Diguanyl_cyclase"/>
</dbReference>
<dbReference type="Pfam" id="PF00990">
    <property type="entry name" value="GGDEF"/>
    <property type="match status" value="1"/>
</dbReference>
<feature type="transmembrane region" description="Helical" evidence="4">
    <location>
        <begin position="118"/>
        <end position="135"/>
    </location>
</feature>
<keyword evidence="4" id="KW-1133">Transmembrane helix</keyword>
<dbReference type="RefSeq" id="WP_304995215.1">
    <property type="nucleotide sequence ID" value="NZ_CP101717.1"/>
</dbReference>
<dbReference type="InterPro" id="IPR050469">
    <property type="entry name" value="Diguanylate_Cyclase"/>
</dbReference>
<reference evidence="6" key="1">
    <citation type="submission" date="2022-07" db="EMBL/GenBank/DDBJ databases">
        <title>Complete genome sequence of Salinispirillum sp. LH10-3-1 capable of multiple carbohydrate inversion isolated from a soda lake.</title>
        <authorList>
            <person name="Liu J."/>
            <person name="Zhai Y."/>
            <person name="Zhang H."/>
            <person name="Yang H."/>
            <person name="Qu J."/>
            <person name="Li J."/>
        </authorList>
    </citation>
    <scope>NUCLEOTIDE SEQUENCE</scope>
    <source>
        <strain evidence="6">LH 10-3-1</strain>
    </source>
</reference>
<proteinExistence type="predicted"/>
<evidence type="ECO:0000256" key="3">
    <source>
        <dbReference type="ARBA" id="ARBA00034247"/>
    </source>
</evidence>
<dbReference type="EMBL" id="CP101717">
    <property type="protein sequence ID" value="WLD57932.1"/>
    <property type="molecule type" value="Genomic_DNA"/>
</dbReference>
<dbReference type="GO" id="GO:0005886">
    <property type="term" value="C:plasma membrane"/>
    <property type="evidence" value="ECO:0007669"/>
    <property type="project" value="TreeGrafter"/>
</dbReference>
<dbReference type="FunFam" id="3.30.70.270:FF:000001">
    <property type="entry name" value="Diguanylate cyclase domain protein"/>
    <property type="match status" value="1"/>
</dbReference>
<dbReference type="CDD" id="cd01949">
    <property type="entry name" value="GGDEF"/>
    <property type="match status" value="1"/>
</dbReference>
<dbReference type="EC" id="2.7.7.65" evidence="2"/>